<dbReference type="Gene3D" id="2.60.40.3440">
    <property type="match status" value="1"/>
</dbReference>
<keyword evidence="5" id="KW-1185">Reference proteome</keyword>
<feature type="region of interest" description="Disordered" evidence="2">
    <location>
        <begin position="3161"/>
        <end position="3189"/>
    </location>
</feature>
<dbReference type="KEGG" id="cvn:111128763"/>
<feature type="compositionally biased region" description="Polar residues" evidence="2">
    <location>
        <begin position="4505"/>
        <end position="4519"/>
    </location>
</feature>
<feature type="compositionally biased region" description="Polar residues" evidence="2">
    <location>
        <begin position="3161"/>
        <end position="3181"/>
    </location>
</feature>
<dbReference type="Pfam" id="PF17963">
    <property type="entry name" value="Big_9"/>
    <property type="match status" value="1"/>
</dbReference>
<dbReference type="PROSITE" id="PS01187">
    <property type="entry name" value="EGF_CA"/>
    <property type="match status" value="1"/>
</dbReference>
<feature type="region of interest" description="Disordered" evidence="2">
    <location>
        <begin position="1092"/>
        <end position="1113"/>
    </location>
</feature>
<evidence type="ECO:0000256" key="1">
    <source>
        <dbReference type="ARBA" id="ARBA00023157"/>
    </source>
</evidence>
<dbReference type="Proteomes" id="UP000694844">
    <property type="component" value="Chromosome 4"/>
</dbReference>
<feature type="compositionally biased region" description="Acidic residues" evidence="2">
    <location>
        <begin position="4482"/>
        <end position="4491"/>
    </location>
</feature>
<feature type="compositionally biased region" description="Polar residues" evidence="2">
    <location>
        <begin position="4544"/>
        <end position="4559"/>
    </location>
</feature>
<organism evidence="5 6">
    <name type="scientific">Crassostrea virginica</name>
    <name type="common">Eastern oyster</name>
    <dbReference type="NCBI Taxonomy" id="6565"/>
    <lineage>
        <taxon>Eukaryota</taxon>
        <taxon>Metazoa</taxon>
        <taxon>Spiralia</taxon>
        <taxon>Lophotrochozoa</taxon>
        <taxon>Mollusca</taxon>
        <taxon>Bivalvia</taxon>
        <taxon>Autobranchia</taxon>
        <taxon>Pteriomorphia</taxon>
        <taxon>Ostreida</taxon>
        <taxon>Ostreoidea</taxon>
        <taxon>Ostreidae</taxon>
        <taxon>Crassostrea</taxon>
    </lineage>
</organism>
<feature type="compositionally biased region" description="Basic and acidic residues" evidence="2">
    <location>
        <begin position="4407"/>
        <end position="4416"/>
    </location>
</feature>
<reference evidence="6" key="1">
    <citation type="submission" date="2025-08" db="UniProtKB">
        <authorList>
            <consortium name="RefSeq"/>
        </authorList>
    </citation>
    <scope>IDENTIFICATION</scope>
    <source>
        <tissue evidence="6">Whole sample</tissue>
    </source>
</reference>
<dbReference type="OrthoDB" id="6153184at2759"/>
<feature type="region of interest" description="Disordered" evidence="2">
    <location>
        <begin position="612"/>
        <end position="645"/>
    </location>
</feature>
<protein>
    <submittedName>
        <fullName evidence="6">Uncharacterized protein LOC111128763</fullName>
    </submittedName>
</protein>
<evidence type="ECO:0000256" key="2">
    <source>
        <dbReference type="SAM" id="MobiDB-lite"/>
    </source>
</evidence>
<gene>
    <name evidence="6" type="primary">LOC111128763</name>
</gene>
<name>A0A8B8DRZ6_CRAVI</name>
<dbReference type="Gene3D" id="2.10.25.10">
    <property type="entry name" value="Laminin"/>
    <property type="match status" value="1"/>
</dbReference>
<dbReference type="PANTHER" id="PTHR16897:SF2">
    <property type="entry name" value="OS03G0226600 PROTEIN"/>
    <property type="match status" value="1"/>
</dbReference>
<feature type="region of interest" description="Disordered" evidence="2">
    <location>
        <begin position="4354"/>
        <end position="4391"/>
    </location>
</feature>
<evidence type="ECO:0000313" key="5">
    <source>
        <dbReference type="Proteomes" id="UP000694844"/>
    </source>
</evidence>
<dbReference type="PROSITE" id="PS00022">
    <property type="entry name" value="EGF_1"/>
    <property type="match status" value="1"/>
</dbReference>
<keyword evidence="3" id="KW-1133">Transmembrane helix</keyword>
<feature type="region of interest" description="Disordered" evidence="2">
    <location>
        <begin position="4407"/>
        <end position="4562"/>
    </location>
</feature>
<dbReference type="PROSITE" id="PS01186">
    <property type="entry name" value="EGF_2"/>
    <property type="match status" value="1"/>
</dbReference>
<dbReference type="GO" id="GO:0005509">
    <property type="term" value="F:calcium ion binding"/>
    <property type="evidence" value="ECO:0007669"/>
    <property type="project" value="InterPro"/>
</dbReference>
<accession>A0A8B8DRZ6</accession>
<dbReference type="InterPro" id="IPR003609">
    <property type="entry name" value="Pan_app"/>
</dbReference>
<proteinExistence type="predicted"/>
<feature type="compositionally biased region" description="Polar residues" evidence="2">
    <location>
        <begin position="4371"/>
        <end position="4384"/>
    </location>
</feature>
<feature type="compositionally biased region" description="Polar residues" evidence="2">
    <location>
        <begin position="4455"/>
        <end position="4475"/>
    </location>
</feature>
<dbReference type="InterPro" id="IPR000742">
    <property type="entry name" value="EGF"/>
</dbReference>
<feature type="transmembrane region" description="Helical" evidence="3">
    <location>
        <begin position="4239"/>
        <end position="4259"/>
    </location>
</feature>
<keyword evidence="1" id="KW-1015">Disulfide bond</keyword>
<dbReference type="PROSITE" id="PS50948">
    <property type="entry name" value="PAN"/>
    <property type="match status" value="1"/>
</dbReference>
<feature type="compositionally biased region" description="Basic and acidic residues" evidence="2">
    <location>
        <begin position="635"/>
        <end position="645"/>
    </location>
</feature>
<keyword evidence="3" id="KW-0472">Membrane</keyword>
<evidence type="ECO:0000256" key="3">
    <source>
        <dbReference type="SAM" id="Phobius"/>
    </source>
</evidence>
<evidence type="ECO:0000259" key="4">
    <source>
        <dbReference type="PROSITE" id="PS50948"/>
    </source>
</evidence>
<keyword evidence="3" id="KW-0812">Transmembrane</keyword>
<evidence type="ECO:0000313" key="6">
    <source>
        <dbReference type="RefSeq" id="XP_022330309.1"/>
    </source>
</evidence>
<sequence length="4648" mass="521466">MEIYKKHPLSNKVLPEHRDIVLSRYYTYPTLMRVRMKRGILDAKFVDGIYLSLKLPGIQWTKHFGVPAMGASFGIILTNEMELEIKPLSGHAMLNVHDKAFAKVTLGLFGVEEYLLRAFACYRGHAGYDINILKDFGINGIQDLVNIFDKIMATIVDPVTKVVRAFEAIIYTFDNGIEYIVNKIIELVKTFPLILENIVKKVLEAVLKVIEYGGIPWIDQIKKIIIKSRYFVEEIIEDVTDFYNTIADAITVTLPYVAKKLYDSVATIFSALKNFLSNPAQSTSSFGKSVLDIKLAIGMFLDVKNRVLEKLSFLNGGTPFWIDYWEDLKEIIGDIRDLATLLFTKKESETVASSENDQSTVLTDGVTTTMEESSFFIQIVNEVFDDIASTFEKSLGDLISPFINAFHSIYNAVKSVMSGYSLVRDTFIKVKNIVQKVFGSKFHISFPKRRREEDSTCGLGIWPTTQSNRFQTLGVDVRVPYNAEIPSPVNGQVIIEKNRVRILPTDRDFNDYEIIIEDIIPRSSIRSGGQFLRAGNATIGRAAKSVCGQNCIHVSVRKKLKVLKSDSEYKYIDPSPFLDRLLPDPQWIWDCKDYTVMTALFVVASNSPGDKLQEKNTQVKRTTNANQNQNQNGKPKSEFENEERNYRPPEFEVAVPAGGSVAGAAWKAFKDGFQDIVSDFKDIAKQLFDFSSNRTGANILDIVDINKYTLGRIKELLGEKVGSEMKIVSDKLIQLRSSISAQNLDGLSLSKLRSLLSASFSSASGAKSNMISRVLSRTENDCPSFIGKLPKGPGNVCFALRSCNEISCAVLMSHANRRRMFVFDIKMDTCLRQLTITGQSSTTVIQFDNGEEVEERVTLANLSSSMTAELLVSISFTWSSPVISLQAELCATEYITCLHSVPVLLNYELEETSCESGDNGDSILPDMDSISVEDFIADLSEHHLLDNEILKVLDTIREAMMNQFGAAASVGLRINVGLCILSFKATGKLTPWTGSKVWGGAFLRFFVIRAGLTIKGYLLETRFPLTTEITYNKFPLDVRGSLDISVVPLRLKMIAYVVFDFKLFQLTIFRGTLFKITMKPISANIFTNINNEKDTSPPEFSPPEVTLPNSRRKRETTGYCNIKQLPNRHHLDPAYKLEIAADDDKSNLKLFYAIGTQQGGTNVLNYTEMGGFSLLSETNDLPNGIPLHWTVKAVNSQGTEAFVYCMLNTYDNTLPDGRVDPSYIYSSHPNVLSGTIKVYEDSGLQQIHSQAIGFSSGVYGSEILSWKNLTLDTTLHRPEISNDLKYFSVPRDGRLTNQPFAIHFSQTPQDCATACIKSGTKCVSFDYAYFTESCELQHVVEGPNAKLRKSGTYLNYERLGVGYNSFERYDNLTLEHGKMYYINARIGNSLGYNGYLHSYGTMVDFSPPNPGPLGSDFQETYSAEGCNASIAQRCIEVTWKENHRHVIDGNGAKTVFNGHTPLVDKMYTKSNHFISANFDGFRDDESGIYLYLWAVGDSLCSHNIVNFSDPHKYLHNSKHWTHNGYEKNLHLTDGKYYITVQCLNNVVYGGSLVTTVCHRLPLTVDTTPPFFSGIDKIYFDEHFDILGVYYRAGDNESHLTSVDFGLGKTKYDVLVRPYSHHKPMNGDHGLFIALEDLDLQEGVPAWPRIRVDNQVGLFQAGNGPEPILIDSSQPVAGTVLDGNILHHDITYQANDKELCAQWLDFYDPESGISHFEWGIGTIPGEDNVMKFRNYSHNMRQACVEIYLQHNTWYYSTVIVVNAALNSKSANTTSNGVLVDITPPIPGSTVDGLNLAKDISFSSEMATKSVSWENFTDLESGIDRYQVTLYKNNEKVKTFASTTETHFTDHSISMDHGDKMMFELETFNRAGFSVSQKTDGYTIDHTPPNLVLIQDNLHGKRYQTNDSCLDIRLQYLDLESGIKEYRYSVFMLFNGMRKQVWPKEDMYTTIMFPSTAQPTDIVLNEHLVQGANYFVHVTAINQAYLSTSHESNGVTIDSTPPEVSKVHIGLLDEDEEIEDGFVNHANQQSITISWIGDDPESQIQNVYVAIGTSKGDVSITHGYIDIFTDVSANIEATLLTFAESGIIYYVSVKAENGAGLLSSPCFSNPIKIIKGNIPGVIYDGRKQNTDEDFTYDKSSLGMHFKGFESEACNIVKFEWAVGSRPYFSDIKGFSGYGIVHNETHGKAQIHLELEENKTYHVTVRAKTGHNCHEEYIVSTSDGITIDLTYPEISKVLPHSSEGHYYDIESESMYQSFVDSFEYRWNVSDQSPLKYIHFSVGTQPLKDDVIPLSIASESKIQSGLLSPSVGVTYFVNVYAMDTVGLVSSRTSSPIVADTSPPFIKTFECTKIISSKQSAVTCSWIVTETECKIKETILAIGTSELLDDIIKHTTLLAFQSTWTVDVRNYHNLENSSNIYVTLTVFNIMGQSITETFKVDVDTTIPLIENVAMVTWTNPDRKLLKQICQIPWTYVDVNVSVLEDNESGLKRSEICLGSSPGLDNIKASQEMTGSYMTIDNIFVSAGTKIYATVKAYNNVGLHNVLTSDPIIVSPDPFIEVIDGKGETDSDYQTSLNIIQGSYRLSEDCPIIKSEWSVEELTGEIIQPYTEIPDNSNFFYNDQLTLKNNNLYFVKVTITDALNRTKTSASDGIFVTIQPPVSGIVRDGISWEDVNYQESVTQLSANWDSFGDALSSDPTQLIDHYEVSVGDDTRDHSTQTNVYYFTNVGLNTSHTFKGLNLTSKTVRYYITVRGYSVTGAFGESFSNGVRVGYRFNITQGTLEVNRVQSNTSEISISWSGFESDIGINKYRIGMSKESVINGYRTFSCSEIQNVTTLFGIYPLTTIGLDTFITLKNLTLSHGSVYYVTVIASDEIGKCSSSESQPILIDTTPPDSNHSTFIINGWNVTDRQRFYVDNPEEIYVQISNLGDPESGINFVTFRLMRYTECPTNEKQNHEFIQEIVASNDPVVRMSNLGLEVQQFYYFDVIASNNANLLSRIRTPVMTLKVGLPYAGSAKIGTEWTKAKLYQSSTSQLEALTAIAKTEEAYNCDNTKSIFPPTKEEDWIPLSDKFSPENVLREQDYWLLKIGYNVPLTDVLKSGISSQIGSLLQGLYSAVLKTANGINISTSVTFSTSGDTPYFPKIFSRPTPDNFNSVKFNYSDSNYESGNNTDKLSSFENNTTSLPTEETKRNETTSYQKINAEVSSYGFGFQVFGDRQNESNKWDCLIWARDMNGEVQRWVQIERNPADTQLKYGIQTRKRITDEIVVWDLMFAIDGKVKANLYGLSFVTSNFYIYILTWNHGDFKEPLIDPLQPFRSQATLSKVYVPTNEIKDCTYGKGFYDEDGGFAEIWVGISDSVNSLDNVRKMELYQERCTPCVLNCNFSCDPSCFSKNSSSEEFELIPIKLFNLNLIPTVVSNDGSNESIPTEIKNMTEYYLNVRAVNFAGQSVVTSSNPVVIDTTPPLCEYIYCVDPATTGMDTPTNTLGSNKSIGAYWSCDDNISGIEKASIKVGTGKFDTGAKEDENLYEEKYIWSSPALSKIRIDLDDGISFDDRRTYFVNLKIYNFAGLSSVYSCNVSTMLTKPDVTNVSASTLYAAGNGTGTGVVFVDDLDRIGMEWESNNHDVKYYKWFMGTWKWGTDIIPASIIGFSQRGKVEVVGGELWLNGNKTGKSLAAFSPNTWGNITEADVKTKENDYRFRMEPGRCVYLSLSAVGYSNLDSNISSQHICFKRKDKDLFVRNQQNISTIVAWSPGNKFEEVKIETGNELVLVNITGKVNGVTVGVLSDVDFNTEYGSASAFEYVSYIVNPNTTSWPSTREIRNRILRPLGINFFISPTPSIEIEMVDIHIKVSPRDFVSDTVPALLLWDSHTYNKETKSYGTWRHVEENCGQDINNPNMTENIYRAKICPDTFQSQTRNKRTTVVTVTNPYQFTLVVMNASFYNSPPEIDIDMLVTKEDTPILSFRIPYHDDDLDSVQFHFVENSSIGMVNLTINGTLTYNPKQNFFGQDSFRIQLKDDSSYPVMVEKTVTINVTQENDVPLFGFLYNNTAFNVMQNNTLQLIFEGNKTFHHLFDFGFADVDYNETLSFMSSISIYDDVNVTTIRTDAPLFLPGLFGHDINTLQEYSADLEISKTFHGDFFYYILGYDSKNFYTERLETHIYILWSPCVNGMCTPKYNDSPPCDDVSRATSFDSYKCHCYLGYDGDWCENEINECLQQPCSILFNCYDKVNSFDCKMKPEALACLIIVGLLVLLLFACVITCLYLKKRSDNYSVQNSGIEMNSFKYRLTSSNELRPTTTNLHDDRTSELEEEQEVDSFEPLHLELPAQIPPSNTNLHFDSLIPHKSDHVAIAPAYGQFNRSGRHAESDEGRRYLSKKTGSMNENDKTPSSSDEEIDVCLPGTKNKHALFEIHVSHPPNDKKPSTTTEPVSAPRGGHLLKVVPFDDERCHSDSDTSDDEIQRSNYYSKIQTRSSNGGRTMRSNLHDNESNDEEQEVDSFEPTSLGFPPQMPPWNTNLLSDSFTPHQSDLLADSPAYGQFNRSGRYAESDEGSTTGVMNENDNTPPSSDEEIDVWLPGTTNEHALFEIHTSHAPNDTSSITDPFLSPRESTHLRVISLDDEHYHSDESAESEAVRSCVSTPIGSVNEYDNITPAIG</sequence>
<dbReference type="GeneID" id="111128763"/>
<dbReference type="PANTHER" id="PTHR16897">
    <property type="entry name" value="OS10G0105400 PROTEIN"/>
    <property type="match status" value="1"/>
</dbReference>
<feature type="domain" description="Apple" evidence="4">
    <location>
        <begin position="1281"/>
        <end position="1360"/>
    </location>
</feature>
<feature type="compositionally biased region" description="Basic and acidic residues" evidence="2">
    <location>
        <begin position="4357"/>
        <end position="4366"/>
    </location>
</feature>
<dbReference type="InterPro" id="IPR018097">
    <property type="entry name" value="EGF_Ca-bd_CS"/>
</dbReference>
<dbReference type="RefSeq" id="XP_022330309.1">
    <property type="nucleotide sequence ID" value="XM_022474601.1"/>
</dbReference>
<feature type="compositionally biased region" description="Basic and acidic residues" evidence="2">
    <location>
        <begin position="4436"/>
        <end position="4446"/>
    </location>
</feature>